<name>A0A419VZ70_9BACT</name>
<evidence type="ECO:0000313" key="2">
    <source>
        <dbReference type="Proteomes" id="UP000283387"/>
    </source>
</evidence>
<organism evidence="1 2">
    <name type="scientific">Mangrovibacterium diazotrophicum</name>
    <dbReference type="NCBI Taxonomy" id="1261403"/>
    <lineage>
        <taxon>Bacteria</taxon>
        <taxon>Pseudomonadati</taxon>
        <taxon>Bacteroidota</taxon>
        <taxon>Bacteroidia</taxon>
        <taxon>Marinilabiliales</taxon>
        <taxon>Prolixibacteraceae</taxon>
        <taxon>Mangrovibacterium</taxon>
    </lineage>
</organism>
<dbReference type="EMBL" id="RAPN01000002">
    <property type="protein sequence ID" value="RKD88360.1"/>
    <property type="molecule type" value="Genomic_DNA"/>
</dbReference>
<dbReference type="Proteomes" id="UP000283387">
    <property type="component" value="Unassembled WGS sequence"/>
</dbReference>
<reference evidence="1 2" key="1">
    <citation type="submission" date="2018-09" db="EMBL/GenBank/DDBJ databases">
        <title>Genomic Encyclopedia of Archaeal and Bacterial Type Strains, Phase II (KMG-II): from individual species to whole genera.</title>
        <authorList>
            <person name="Goeker M."/>
        </authorList>
    </citation>
    <scope>NUCLEOTIDE SEQUENCE [LARGE SCALE GENOMIC DNA]</scope>
    <source>
        <strain evidence="1 2">DSM 27148</strain>
    </source>
</reference>
<proteinExistence type="predicted"/>
<sequence>MSEPITISRKTPESKSLQYDFLREEGIQYIQKLAGKIWTDYNIHDPGVTILEVLCYAITELGYRAGYPVQDLLAADSSVPDDIRNFFTAREILPNSPVTVNDYRKLMIDVDVYDPENETCLHVGVKNAWIEEAPRNEIPVYVHQKESALHYDPDPLYVPKPDETEQPPLEIGILYDILLEFESCDAFGDLNENLLSRDLTIEEHLPDTNLNGLSIRIAVEFPPWDNDAIDWDDPLSVRSHVQNLKLTFINLPLGYAIGYELVNKVVRLNGSITTASDVVDIPGLLDIATQINDFVYYSSESMLIFYRQKVAKILEIIDEVKARLHANRNLCEDFYRLNALKVEKIAVCADIELGTETNVEEFQAKMFHEIAKFLSPTVHFYELNEMLEKCKIRHEYRILETNTEQRYFRIEGNPDEFLKSGDKISISGSRSNDGDYMVKSISFDESAGKTKISVNEEVPSALLTEGEQLYFYTTDEAKCLTADQIFEGPALEHGFIDNAELELADRRKVIHVSDLIQIIMDIPGVVSVRSIQIANIPLDNEDGSIISKSVKWCLQLAFEQNYVPRLSVADSKITYYKNQLPFRASASKVERRMDELENAEPVAKQFNQVFDFEVPKGKYREVDSYESIQNEFPLIYGIGEEGIATHASDMDARNRREAQALHLKGYLMIFDQLLANYFSQLAHVKDLFSMNAERDEIGNYIIDRTYYTQPLFDLVPNADALYIDKDGHEVTLNQIAEDEQLFLRRKNKFLDHLIGRFAESFTDYALLTMKLSGELVGQDELISDKLEFLNAYPQISSRRGTGFNYEDRCGIWSPENISGLRRRASFLVGIDEADSDDLFFSSNFEIVPVGDAWQIQVSDSVPTILLKSNELFEVEDDAKLALEHLIVQGLFRENYRIATEDEVNYYFALDCGAESSGISVKNDYPDDDPAGLAEQDIEKLIGIFENEYFNNPQSNRNNLVCPIPNYLEYDIQVDMVPDPPVATISYQLYSAPLSYDPADLVLSGEYPFEGSPKSQVDIISVDTVAKKIIIDGNIAAKLNGGDSLVVENSQDNDGAYTVQLAADVGGTTEIVVDEAIPSANVPLGELLYNNETEAEMEAKAEASRHAIFWQLIYRASRSGSYYFSSDSGAYRFRIGGSSGKDLAESEDADFNDILADEIANLPSVTIHVQNSTANNGIYAVAGATANGPDVEVTLGSALPTNQANGDLVIAESFAFSSDKSENTFIVSFDFIGILYAGDQIAVSGSDSVDGTYTIYSVAFDGSETQLVVEESVPADDNTGTMSYSKSFKINKVDGNTITIKGGYELKAVDLFVDFIRSVFFSHEGMHVLEHVLLRPKVKGLHFVDADEETLTEGLTDNGSLFFPKTLPIYSASSATKLFRVEGNISGELDASDSTIVSSEFTISETGGNDGKYNVKGLQYNGGTDRTQLKTAEEIPVDIPFSDSYGKLTYMKGTPIVSVSAASLLITINDPESVELKAGDLVEVRGSTDGVNDGRYLVDDLTDLGTHQELVISRVEAEVEDKLLAIVLDDDKCEACQIQDPYTCVASVILPHWQGRFDNKDFRRFFERQIRLEAPAHVFLSICWISCEQMEAFETNYKRWLLENARKVKDFGKLSAAQRQLVETLNTLRNIYPTGTLYDCTVDETLENAIILDNSVLGNA</sequence>
<accession>A0A419VZ70</accession>
<gene>
    <name evidence="1" type="ORF">BC643_3509</name>
</gene>
<dbReference type="OrthoDB" id="8263000at2"/>
<evidence type="ECO:0008006" key="3">
    <source>
        <dbReference type="Google" id="ProtNLM"/>
    </source>
</evidence>
<comment type="caution">
    <text evidence="1">The sequence shown here is derived from an EMBL/GenBank/DDBJ whole genome shotgun (WGS) entry which is preliminary data.</text>
</comment>
<dbReference type="RefSeq" id="WP_120274528.1">
    <property type="nucleotide sequence ID" value="NZ_RAPN01000002.1"/>
</dbReference>
<protein>
    <recommendedName>
        <fullName evidence="3">Baseplate J-like protein</fullName>
    </recommendedName>
</protein>
<keyword evidence="2" id="KW-1185">Reference proteome</keyword>
<evidence type="ECO:0000313" key="1">
    <source>
        <dbReference type="EMBL" id="RKD88360.1"/>
    </source>
</evidence>